<dbReference type="Pfam" id="PF00198">
    <property type="entry name" value="2-oxoacid_dh"/>
    <property type="match status" value="1"/>
</dbReference>
<dbReference type="InterPro" id="IPR001078">
    <property type="entry name" value="2-oxoacid_DH_actylTfrase"/>
</dbReference>
<keyword evidence="10" id="KW-1185">Reference proteome</keyword>
<dbReference type="InterPro" id="IPR003016">
    <property type="entry name" value="2-oxoA_DH_lipoyl-BS"/>
</dbReference>
<evidence type="ECO:0000256" key="5">
    <source>
        <dbReference type="ARBA" id="ARBA00023315"/>
    </source>
</evidence>
<evidence type="ECO:0000256" key="6">
    <source>
        <dbReference type="RuleBase" id="RU003423"/>
    </source>
</evidence>
<evidence type="ECO:0000313" key="9">
    <source>
        <dbReference type="EMBL" id="GAE88207.1"/>
    </source>
</evidence>
<evidence type="ECO:0000259" key="8">
    <source>
        <dbReference type="Pfam" id="PF00364"/>
    </source>
</evidence>
<dbReference type="Gene3D" id="2.40.50.100">
    <property type="match status" value="1"/>
</dbReference>
<evidence type="ECO:0000259" key="7">
    <source>
        <dbReference type="Pfam" id="PF00198"/>
    </source>
</evidence>
<dbReference type="AlphaFoldDB" id="W4V4W4"/>
<evidence type="ECO:0000256" key="3">
    <source>
        <dbReference type="ARBA" id="ARBA00022679"/>
    </source>
</evidence>
<reference evidence="9" key="1">
    <citation type="journal article" date="2014" name="Genome Announc.">
        <title>Draft Genome Sequence of Clostridium straminisolvens Strain JCM 21531T, Isolated from a Cellulose-Degrading Bacterial Community.</title>
        <authorList>
            <person name="Yuki M."/>
            <person name="Oshima K."/>
            <person name="Suda W."/>
            <person name="Sakamoto M."/>
            <person name="Kitamura K."/>
            <person name="Iida T."/>
            <person name="Hattori M."/>
            <person name="Ohkuma M."/>
        </authorList>
    </citation>
    <scope>NUCLEOTIDE SEQUENCE [LARGE SCALE GENOMIC DNA]</scope>
    <source>
        <strain evidence="9">JCM 21531</strain>
    </source>
</reference>
<dbReference type="Pfam" id="PF00364">
    <property type="entry name" value="Biotin_lipoyl"/>
    <property type="match status" value="1"/>
</dbReference>
<evidence type="ECO:0000256" key="1">
    <source>
        <dbReference type="ARBA" id="ARBA00001938"/>
    </source>
</evidence>
<dbReference type="PROSITE" id="PS00189">
    <property type="entry name" value="LIPOYL"/>
    <property type="match status" value="1"/>
</dbReference>
<comment type="caution">
    <text evidence="9">The sequence shown here is derived from an EMBL/GenBank/DDBJ whole genome shotgun (WGS) entry which is preliminary data.</text>
</comment>
<dbReference type="SUPFAM" id="SSF52777">
    <property type="entry name" value="CoA-dependent acyltransferases"/>
    <property type="match status" value="1"/>
</dbReference>
<sequence>MLVLQEIFVPQESVNDEFVRISKLYFKSGDYVNSGQAILEFETSKVNVCIDSEFDGYIEFFCKEGDELRVGELICRIYDSMPCTDSKDNYHIKNDTENHDEIETIYSKAALELIESSKINKAVFQGRDLVNVDDVKNVIKNTGHVKEDRNLQKEQIFDNDEIEYKTLSNIKRSEINNFLDAGNVTSTVYLYLDVKESYSPDNTNNYLLSVVVLEVFKLLKKYPELNAFFSGDGIAYYKSIKIGMAIDAGYGLKVVKLPDLEGKTVSEVENEIFRAIKKYLRNKLSIDDITGSTFTISDMSNEGVAFFSPLVSSKQSAVLGISGFDEKLRRYTVSLTFDHRVTEGRKATMFLKELIESINCYF</sequence>
<feature type="domain" description="2-oxoacid dehydrogenase acyltransferase catalytic" evidence="7">
    <location>
        <begin position="182"/>
        <end position="358"/>
    </location>
</feature>
<dbReference type="Gene3D" id="3.30.559.10">
    <property type="entry name" value="Chloramphenicol acetyltransferase-like domain"/>
    <property type="match status" value="1"/>
</dbReference>
<gene>
    <name evidence="9" type="ORF">JCM21531_1635</name>
</gene>
<dbReference type="InterPro" id="IPR023213">
    <property type="entry name" value="CAT-like_dom_sf"/>
</dbReference>
<dbReference type="EC" id="2.3.1.-" evidence="6"/>
<evidence type="ECO:0000313" key="10">
    <source>
        <dbReference type="Proteomes" id="UP000019109"/>
    </source>
</evidence>
<dbReference type="PANTHER" id="PTHR43178">
    <property type="entry name" value="DIHYDROLIPOAMIDE ACETYLTRANSFERASE COMPONENT OF PYRUVATE DEHYDROGENASE COMPLEX"/>
    <property type="match status" value="1"/>
</dbReference>
<comment type="similarity">
    <text evidence="2 6">Belongs to the 2-oxoacid dehydrogenase family.</text>
</comment>
<dbReference type="GO" id="GO:0016407">
    <property type="term" value="F:acetyltransferase activity"/>
    <property type="evidence" value="ECO:0007669"/>
    <property type="project" value="TreeGrafter"/>
</dbReference>
<evidence type="ECO:0000256" key="4">
    <source>
        <dbReference type="ARBA" id="ARBA00022823"/>
    </source>
</evidence>
<dbReference type="InterPro" id="IPR000089">
    <property type="entry name" value="Biotin_lipoyl"/>
</dbReference>
<keyword evidence="4 6" id="KW-0450">Lipoyl</keyword>
<comment type="cofactor">
    <cofactor evidence="1 6">
        <name>(R)-lipoate</name>
        <dbReference type="ChEBI" id="CHEBI:83088"/>
    </cofactor>
</comment>
<dbReference type="GO" id="GO:0005737">
    <property type="term" value="C:cytoplasm"/>
    <property type="evidence" value="ECO:0007669"/>
    <property type="project" value="TreeGrafter"/>
</dbReference>
<feature type="domain" description="Lipoyl-binding" evidence="8">
    <location>
        <begin position="9"/>
        <end position="77"/>
    </location>
</feature>
<evidence type="ECO:0000256" key="2">
    <source>
        <dbReference type="ARBA" id="ARBA00007317"/>
    </source>
</evidence>
<dbReference type="RefSeq" id="WP_038288187.1">
    <property type="nucleotide sequence ID" value="NZ_BAVR01000015.1"/>
</dbReference>
<name>W4V4W4_9FIRM</name>
<dbReference type="STRING" id="1294263.JCM21531_1635"/>
<keyword evidence="3 6" id="KW-0808">Transferase</keyword>
<proteinExistence type="inferred from homology"/>
<protein>
    <recommendedName>
        <fullName evidence="6">Dihydrolipoamide acetyltransferase component of pyruvate dehydrogenase complex</fullName>
        <ecNumber evidence="6">2.3.1.-</ecNumber>
    </recommendedName>
</protein>
<dbReference type="EMBL" id="BAVR01000015">
    <property type="protein sequence ID" value="GAE88207.1"/>
    <property type="molecule type" value="Genomic_DNA"/>
</dbReference>
<keyword evidence="5 6" id="KW-0012">Acyltransferase</keyword>
<accession>W4V4W4</accession>
<dbReference type="OrthoDB" id="9805770at2"/>
<dbReference type="InterPro" id="IPR011053">
    <property type="entry name" value="Single_hybrid_motif"/>
</dbReference>
<dbReference type="GO" id="GO:0031405">
    <property type="term" value="F:lipoic acid binding"/>
    <property type="evidence" value="ECO:0007669"/>
    <property type="project" value="TreeGrafter"/>
</dbReference>
<dbReference type="InterPro" id="IPR050743">
    <property type="entry name" value="2-oxoacid_DH_E2_comp"/>
</dbReference>
<dbReference type="SUPFAM" id="SSF51230">
    <property type="entry name" value="Single hybrid motif"/>
    <property type="match status" value="1"/>
</dbReference>
<organism evidence="9 10">
    <name type="scientific">Acetivibrio straminisolvens JCM 21531</name>
    <dbReference type="NCBI Taxonomy" id="1294263"/>
    <lineage>
        <taxon>Bacteria</taxon>
        <taxon>Bacillati</taxon>
        <taxon>Bacillota</taxon>
        <taxon>Clostridia</taxon>
        <taxon>Eubacteriales</taxon>
        <taxon>Oscillospiraceae</taxon>
        <taxon>Acetivibrio</taxon>
    </lineage>
</organism>
<dbReference type="Proteomes" id="UP000019109">
    <property type="component" value="Unassembled WGS sequence"/>
</dbReference>
<dbReference type="PANTHER" id="PTHR43178:SF5">
    <property type="entry name" value="LIPOAMIDE ACYLTRANSFERASE COMPONENT OF BRANCHED-CHAIN ALPHA-KETO ACID DEHYDROGENASE COMPLEX, MITOCHONDRIAL"/>
    <property type="match status" value="1"/>
</dbReference>